<dbReference type="AlphaFoldDB" id="A0A1G9R7V9"/>
<evidence type="ECO:0000313" key="3">
    <source>
        <dbReference type="Proteomes" id="UP000199107"/>
    </source>
</evidence>
<dbReference type="CDD" id="cd12807">
    <property type="entry name" value="Esterase_713"/>
    <property type="match status" value="1"/>
</dbReference>
<dbReference type="InterPro" id="IPR029058">
    <property type="entry name" value="AB_hydrolase_fold"/>
</dbReference>
<keyword evidence="1" id="KW-0732">Signal</keyword>
<name>A0A1G9R7V9_9GAMM</name>
<dbReference type="EMBL" id="FNGH01000010">
    <property type="protein sequence ID" value="SDM19314.1"/>
    <property type="molecule type" value="Genomic_DNA"/>
</dbReference>
<organism evidence="2 3">
    <name type="scientific">Franzmannia pantelleriensis</name>
    <dbReference type="NCBI Taxonomy" id="48727"/>
    <lineage>
        <taxon>Bacteria</taxon>
        <taxon>Pseudomonadati</taxon>
        <taxon>Pseudomonadota</taxon>
        <taxon>Gammaproteobacteria</taxon>
        <taxon>Oceanospirillales</taxon>
        <taxon>Halomonadaceae</taxon>
        <taxon>Franzmannia</taxon>
    </lineage>
</organism>
<feature type="chain" id="PRO_5011770434" description="Esterase" evidence="1">
    <location>
        <begin position="33"/>
        <end position="364"/>
    </location>
</feature>
<dbReference type="Proteomes" id="UP000199107">
    <property type="component" value="Unassembled WGS sequence"/>
</dbReference>
<dbReference type="STRING" id="48727.SAMN05192555_110101"/>
<accession>A0A1G9R7V9</accession>
<dbReference type="PANTHER" id="PTHR43194:SF5">
    <property type="entry name" value="PIMELOYL-[ACYL-CARRIER PROTEIN] METHYL ESTER ESTERASE"/>
    <property type="match status" value="1"/>
</dbReference>
<evidence type="ECO:0008006" key="4">
    <source>
        <dbReference type="Google" id="ProtNLM"/>
    </source>
</evidence>
<dbReference type="RefSeq" id="WP_218124454.1">
    <property type="nucleotide sequence ID" value="NZ_FNGH01000010.1"/>
</dbReference>
<feature type="signal peptide" evidence="1">
    <location>
        <begin position="1"/>
        <end position="32"/>
    </location>
</feature>
<evidence type="ECO:0000313" key="2">
    <source>
        <dbReference type="EMBL" id="SDM19314.1"/>
    </source>
</evidence>
<reference evidence="3" key="1">
    <citation type="submission" date="2016-10" db="EMBL/GenBank/DDBJ databases">
        <authorList>
            <person name="Varghese N."/>
            <person name="Submissions S."/>
        </authorList>
    </citation>
    <scope>NUCLEOTIDE SEQUENCE [LARGE SCALE GENOMIC DNA]</scope>
    <source>
        <strain evidence="3">AAP</strain>
    </source>
</reference>
<gene>
    <name evidence="2" type="ORF">SAMN05192555_110101</name>
</gene>
<protein>
    <recommendedName>
        <fullName evidence="4">Esterase</fullName>
    </recommendedName>
</protein>
<dbReference type="SUPFAM" id="SSF53474">
    <property type="entry name" value="alpha/beta-Hydrolases"/>
    <property type="match status" value="1"/>
</dbReference>
<sequence>MRLPDNPTTRPLSTAIAAIMLASTLGVGSATAQQLNDIRPAESPLVLESRGSFFVGGEQVERTDVEIGSLGPDDQITINQMYVEYMVPERAASVPVVMVHGATLSGKTYDTTPDGRMGWFEYFVREGHPVYVVDQIGRARSGFDQSVFNRVQAEEVPADEQPELLRLGDRFGAWTNFRFGPEPGQPFPDTQFPVEAAAELSKQSVPDLLGTSRATNPNWEALSDLALQLDGAVLLVHSQSGPYPLESAIIDATGIRAIVMVEPGTCNAEVHTDDEIATLAQTPMFILFGDHLAANTQLPGPSWEDRFNDCKAFKERIDAAQGDVRLLATADTGTRGNSHMMMMDENNLQIADLILAWIDEKVDR</sequence>
<dbReference type="PANTHER" id="PTHR43194">
    <property type="entry name" value="HYDROLASE ALPHA/BETA FOLD FAMILY"/>
    <property type="match status" value="1"/>
</dbReference>
<proteinExistence type="predicted"/>
<keyword evidence="3" id="KW-1185">Reference proteome</keyword>
<dbReference type="InterPro" id="IPR050228">
    <property type="entry name" value="Carboxylesterase_BioH"/>
</dbReference>
<dbReference type="Gene3D" id="3.40.50.1820">
    <property type="entry name" value="alpha/beta hydrolase"/>
    <property type="match status" value="1"/>
</dbReference>
<evidence type="ECO:0000256" key="1">
    <source>
        <dbReference type="SAM" id="SignalP"/>
    </source>
</evidence>